<dbReference type="PANTHER" id="PTHR30126">
    <property type="entry name" value="HTH-TYPE TRANSCRIPTIONAL REGULATOR"/>
    <property type="match status" value="1"/>
</dbReference>
<keyword evidence="4" id="KW-0804">Transcription</keyword>
<keyword evidence="7" id="KW-1185">Reference proteome</keyword>
<comment type="similarity">
    <text evidence="1">Belongs to the LysR transcriptional regulatory family.</text>
</comment>
<dbReference type="InterPro" id="IPR036388">
    <property type="entry name" value="WH-like_DNA-bd_sf"/>
</dbReference>
<dbReference type="EMBL" id="NEVQ01000022">
    <property type="protein sequence ID" value="OZI50857.1"/>
    <property type="molecule type" value="Genomic_DNA"/>
</dbReference>
<keyword evidence="2" id="KW-0805">Transcription regulation</keyword>
<dbReference type="Proteomes" id="UP000216885">
    <property type="component" value="Unassembled WGS sequence"/>
</dbReference>
<gene>
    <name evidence="6" type="ORF">CAL20_23840</name>
</gene>
<dbReference type="PRINTS" id="PR00039">
    <property type="entry name" value="HTHLYSR"/>
</dbReference>
<evidence type="ECO:0000259" key="5">
    <source>
        <dbReference type="PROSITE" id="PS50931"/>
    </source>
</evidence>
<evidence type="ECO:0000256" key="3">
    <source>
        <dbReference type="ARBA" id="ARBA00023125"/>
    </source>
</evidence>
<comment type="caution">
    <text evidence="6">The sequence shown here is derived from an EMBL/GenBank/DDBJ whole genome shotgun (WGS) entry which is preliminary data.</text>
</comment>
<protein>
    <submittedName>
        <fullName evidence="6">LysR family transcriptional regulator</fullName>
    </submittedName>
</protein>
<evidence type="ECO:0000313" key="7">
    <source>
        <dbReference type="Proteomes" id="UP000216885"/>
    </source>
</evidence>
<evidence type="ECO:0000256" key="2">
    <source>
        <dbReference type="ARBA" id="ARBA00023015"/>
    </source>
</evidence>
<dbReference type="RefSeq" id="WP_094839229.1">
    <property type="nucleotide sequence ID" value="NZ_NEVQ01000022.1"/>
</dbReference>
<keyword evidence="3" id="KW-0238">DNA-binding</keyword>
<dbReference type="Pfam" id="PF00126">
    <property type="entry name" value="HTH_1"/>
    <property type="match status" value="1"/>
</dbReference>
<dbReference type="InterPro" id="IPR036390">
    <property type="entry name" value="WH_DNA-bd_sf"/>
</dbReference>
<feature type="domain" description="HTH lysR-type" evidence="5">
    <location>
        <begin position="1"/>
        <end position="58"/>
    </location>
</feature>
<accession>A0A261TNL3</accession>
<proteinExistence type="inferred from homology"/>
<name>A0A261TNL3_9BORD</name>
<dbReference type="InterPro" id="IPR005119">
    <property type="entry name" value="LysR_subst-bd"/>
</dbReference>
<dbReference type="AlphaFoldDB" id="A0A261TNL3"/>
<dbReference type="Gene3D" id="3.40.190.290">
    <property type="match status" value="1"/>
</dbReference>
<dbReference type="Pfam" id="PF03466">
    <property type="entry name" value="LysR_substrate"/>
    <property type="match status" value="1"/>
</dbReference>
<dbReference type="GO" id="GO:0000976">
    <property type="term" value="F:transcription cis-regulatory region binding"/>
    <property type="evidence" value="ECO:0007669"/>
    <property type="project" value="TreeGrafter"/>
</dbReference>
<dbReference type="SUPFAM" id="SSF46785">
    <property type="entry name" value="Winged helix' DNA-binding domain"/>
    <property type="match status" value="1"/>
</dbReference>
<organism evidence="6 7">
    <name type="scientific">Bordetella genomosp. 4</name>
    <dbReference type="NCBI Taxonomy" id="463044"/>
    <lineage>
        <taxon>Bacteria</taxon>
        <taxon>Pseudomonadati</taxon>
        <taxon>Pseudomonadota</taxon>
        <taxon>Betaproteobacteria</taxon>
        <taxon>Burkholderiales</taxon>
        <taxon>Alcaligenaceae</taxon>
        <taxon>Bordetella</taxon>
    </lineage>
</organism>
<dbReference type="CDD" id="cd08427">
    <property type="entry name" value="PBP2_LTTR_like_2"/>
    <property type="match status" value="1"/>
</dbReference>
<dbReference type="InterPro" id="IPR000847">
    <property type="entry name" value="LysR_HTH_N"/>
</dbReference>
<reference evidence="6 7" key="1">
    <citation type="submission" date="2017-05" db="EMBL/GenBank/DDBJ databases">
        <title>Complete and WGS of Bordetella genogroups.</title>
        <authorList>
            <person name="Spilker T."/>
            <person name="LiPuma J."/>
        </authorList>
    </citation>
    <scope>NUCLEOTIDE SEQUENCE [LARGE SCALE GENOMIC DNA]</scope>
    <source>
        <strain evidence="6 7">AU9919</strain>
    </source>
</reference>
<evidence type="ECO:0000313" key="6">
    <source>
        <dbReference type="EMBL" id="OZI50857.1"/>
    </source>
</evidence>
<dbReference type="Gene3D" id="1.10.10.10">
    <property type="entry name" value="Winged helix-like DNA-binding domain superfamily/Winged helix DNA-binding domain"/>
    <property type="match status" value="1"/>
</dbReference>
<dbReference type="PANTHER" id="PTHR30126:SF94">
    <property type="entry name" value="LYSR FAMILY TRANSCRIPTIONAL REGULATOR"/>
    <property type="match status" value="1"/>
</dbReference>
<dbReference type="PROSITE" id="PS50931">
    <property type="entry name" value="HTH_LYSR"/>
    <property type="match status" value="1"/>
</dbReference>
<evidence type="ECO:0000256" key="1">
    <source>
        <dbReference type="ARBA" id="ARBA00009437"/>
    </source>
</evidence>
<dbReference type="GO" id="GO:0003700">
    <property type="term" value="F:DNA-binding transcription factor activity"/>
    <property type="evidence" value="ECO:0007669"/>
    <property type="project" value="InterPro"/>
</dbReference>
<dbReference type="SUPFAM" id="SSF53850">
    <property type="entry name" value="Periplasmic binding protein-like II"/>
    <property type="match status" value="1"/>
</dbReference>
<sequence>MNTKLLHTLLAVHRYGSMAEAARRLNLTHGAIAQQIRTLESDLGVELVRRAGKVVHLTQAAHRILDASQKIIDEVDSLAALANTDELRGELSLGTGNTVLAGKIPDILEALSSQYPEIRVRIMSGQSPDFHTQVERGTLDAAIAIEPSFTPSKVMGWHLLCDEPFVLIASRKHEGADPHLLLEREPFIRYHRESWAGQQIETYLRQNSIVPKERFELASTEAITRLVHKDLGVSIVPSAWHQWQNGLNVVSIPLKTPCKPRRFGLIWLRSSPRLRLIEAFLDAAVRVYKRDTQSSVHSLNKL</sequence>
<evidence type="ECO:0000256" key="4">
    <source>
        <dbReference type="ARBA" id="ARBA00023163"/>
    </source>
</evidence>